<dbReference type="AlphaFoldDB" id="A0AAD8ZKS4"/>
<proteinExistence type="predicted"/>
<name>A0AAD8ZKS4_9TELE</name>
<reference evidence="1" key="1">
    <citation type="submission" date="2023-03" db="EMBL/GenBank/DDBJ databases">
        <title>Electrophorus voltai genome.</title>
        <authorList>
            <person name="Bian C."/>
        </authorList>
    </citation>
    <scope>NUCLEOTIDE SEQUENCE</scope>
    <source>
        <strain evidence="1">CB-2022</strain>
        <tissue evidence="1">Muscle</tissue>
    </source>
</reference>
<comment type="caution">
    <text evidence="1">The sequence shown here is derived from an EMBL/GenBank/DDBJ whole genome shotgun (WGS) entry which is preliminary data.</text>
</comment>
<gene>
    <name evidence="1" type="ORF">P4O66_005703</name>
</gene>
<dbReference type="Gene3D" id="3.80.10.10">
    <property type="entry name" value="Ribonuclease Inhibitor"/>
    <property type="match status" value="1"/>
</dbReference>
<protein>
    <submittedName>
        <fullName evidence="1">Uncharacterized protein</fullName>
    </submittedName>
</protein>
<evidence type="ECO:0000313" key="1">
    <source>
        <dbReference type="EMBL" id="KAK1800484.1"/>
    </source>
</evidence>
<keyword evidence="2" id="KW-1185">Reference proteome</keyword>
<dbReference type="EMBL" id="JAROKS010000010">
    <property type="protein sequence ID" value="KAK1800484.1"/>
    <property type="molecule type" value="Genomic_DNA"/>
</dbReference>
<dbReference type="Proteomes" id="UP001239994">
    <property type="component" value="Unassembled WGS sequence"/>
</dbReference>
<dbReference type="InterPro" id="IPR032675">
    <property type="entry name" value="LRR_dom_sf"/>
</dbReference>
<evidence type="ECO:0000313" key="2">
    <source>
        <dbReference type="Proteomes" id="UP001239994"/>
    </source>
</evidence>
<accession>A0AAD8ZKS4</accession>
<feature type="non-terminal residue" evidence="1">
    <location>
        <position position="176"/>
    </location>
</feature>
<sequence length="176" mass="19458">MELDHSIWVRSVRNSIVRSLTFFCQWEGSHLGHLGLQGALLTLSHGMKLLEAATVEQEHRRCRSAQAGMLSLDLQDFFSSSVTIPDSRAFLRVMWHFRGLGSLSLGYSCVSNKLLETLALSCRKDRSHAQVVSGMAWALLAQSCAMLGVHVHVEHINADQLGRNPAAGVPVRLLLQ</sequence>
<organism evidence="1 2">
    <name type="scientific">Electrophorus voltai</name>
    <dbReference type="NCBI Taxonomy" id="2609070"/>
    <lineage>
        <taxon>Eukaryota</taxon>
        <taxon>Metazoa</taxon>
        <taxon>Chordata</taxon>
        <taxon>Craniata</taxon>
        <taxon>Vertebrata</taxon>
        <taxon>Euteleostomi</taxon>
        <taxon>Actinopterygii</taxon>
        <taxon>Neopterygii</taxon>
        <taxon>Teleostei</taxon>
        <taxon>Ostariophysi</taxon>
        <taxon>Gymnotiformes</taxon>
        <taxon>Gymnotoidei</taxon>
        <taxon>Gymnotidae</taxon>
        <taxon>Electrophorus</taxon>
    </lineage>
</organism>